<dbReference type="KEGG" id="toy:FO059_05740"/>
<dbReference type="PANTHER" id="PTHR39338:SF5">
    <property type="entry name" value="BLR6139 PROTEIN"/>
    <property type="match status" value="1"/>
</dbReference>
<gene>
    <name evidence="2" type="ORF">FO059_05740</name>
</gene>
<proteinExistence type="predicted"/>
<keyword evidence="3" id="KW-1185">Reference proteome</keyword>
<dbReference type="EMBL" id="CP041765">
    <property type="protein sequence ID" value="QDQ96923.1"/>
    <property type="molecule type" value="Genomic_DNA"/>
</dbReference>
<dbReference type="NCBIfam" id="NF047783">
    <property type="entry name" value="VWA_dom_MadC"/>
    <property type="match status" value="1"/>
</dbReference>
<protein>
    <submittedName>
        <fullName evidence="2">VWA domain-containing protein</fullName>
    </submittedName>
</protein>
<dbReference type="Proteomes" id="UP000317344">
    <property type="component" value="Chromosome"/>
</dbReference>
<feature type="region of interest" description="Disordered" evidence="1">
    <location>
        <begin position="148"/>
        <end position="184"/>
    </location>
</feature>
<dbReference type="AlphaFoldDB" id="A0A516X1J9"/>
<dbReference type="PANTHER" id="PTHR39338">
    <property type="entry name" value="BLL5662 PROTEIN-RELATED"/>
    <property type="match status" value="1"/>
</dbReference>
<dbReference type="InterPro" id="IPR008912">
    <property type="entry name" value="Uncharacterised_CoxE"/>
</dbReference>
<reference evidence="2 3" key="2">
    <citation type="submission" date="2019-07" db="EMBL/GenBank/DDBJ databases">
        <authorList>
            <person name="Huang Y."/>
        </authorList>
    </citation>
    <scope>NUCLEOTIDE SEQUENCE [LARGE SCALE GENOMIC DNA]</scope>
    <source>
        <strain evidence="2 3">HY188</strain>
    </source>
</reference>
<dbReference type="Pfam" id="PF05762">
    <property type="entry name" value="VWA_CoxE"/>
    <property type="match status" value="1"/>
</dbReference>
<dbReference type="OrthoDB" id="5174525at2"/>
<organism evidence="2 3">
    <name type="scientific">Tomitella fengzijianii</name>
    <dbReference type="NCBI Taxonomy" id="2597660"/>
    <lineage>
        <taxon>Bacteria</taxon>
        <taxon>Bacillati</taxon>
        <taxon>Actinomycetota</taxon>
        <taxon>Actinomycetes</taxon>
        <taxon>Mycobacteriales</taxon>
        <taxon>Tomitella</taxon>
    </lineage>
</organism>
<evidence type="ECO:0000256" key="1">
    <source>
        <dbReference type="SAM" id="MobiDB-lite"/>
    </source>
</evidence>
<accession>A0A516X1J9</accession>
<dbReference type="RefSeq" id="WP_143907090.1">
    <property type="nucleotide sequence ID" value="NZ_CP041765.1"/>
</dbReference>
<sequence length="519" mass="55755">MTESALSQRIPPQESETDRFAVDRPVRVLDVVSAVFGGLLRRAGVAASPAEVIGIRRILAVIGGGDLARLRAALRAGCVKYAHENAGFDVAFDALFAAGAAGRGGDDSIAQWTPNSDGLPTALEIEEDEEIGRYAGYDERFAEVGDELDLPDSEGGFNPHRDDDDVSLTGSDHDLSVSTEADQGRRGVTYTVEVDRASTTTVGALADGTGVAAVGDLRWDDPDQILAWLDSYDPTRAYGADDDPGPLTEAQLQRLSEAIESFVDALAQRGAVVPPELTGEAVAADPHADVELACHEILRRMRGAPRARPRTKGRGGLDMRRTVRASLRTDGVPFRLVTRTPVPDRVRLLVLADVSLSVRPVTAFALRFAQAMHRRAARCHVVAFVDRPVEVTGALLRGGGDDVLAGVLSDEQIDLEASSDYGRVLDEMLELHAGLLDKRTAVLVVGDGRSNGLPPQADLLAALRRRVHSLAWITPEPRRYWAQATCAMDEYAEACDQVVVARDAEQLLARSAELAHALS</sequence>
<name>A0A516X1J9_9ACTN</name>
<evidence type="ECO:0000313" key="2">
    <source>
        <dbReference type="EMBL" id="QDQ96923.1"/>
    </source>
</evidence>
<evidence type="ECO:0000313" key="3">
    <source>
        <dbReference type="Proteomes" id="UP000317344"/>
    </source>
</evidence>
<reference evidence="2 3" key="1">
    <citation type="submission" date="2019-07" db="EMBL/GenBank/DDBJ databases">
        <title>Tomitella cavernea sp. nov., an actinomycete isolated from soil.</title>
        <authorList>
            <person name="Cheng J."/>
        </authorList>
    </citation>
    <scope>NUCLEOTIDE SEQUENCE [LARGE SCALE GENOMIC DNA]</scope>
    <source>
        <strain evidence="2 3">HY188</strain>
    </source>
</reference>